<dbReference type="AlphaFoldDB" id="A0AAV4TET7"/>
<organism evidence="1 2">
    <name type="scientific">Caerostris darwini</name>
    <dbReference type="NCBI Taxonomy" id="1538125"/>
    <lineage>
        <taxon>Eukaryota</taxon>
        <taxon>Metazoa</taxon>
        <taxon>Ecdysozoa</taxon>
        <taxon>Arthropoda</taxon>
        <taxon>Chelicerata</taxon>
        <taxon>Arachnida</taxon>
        <taxon>Araneae</taxon>
        <taxon>Araneomorphae</taxon>
        <taxon>Entelegynae</taxon>
        <taxon>Araneoidea</taxon>
        <taxon>Araneidae</taxon>
        <taxon>Caerostris</taxon>
    </lineage>
</organism>
<gene>
    <name evidence="1" type="ORF">CDAR_306171</name>
</gene>
<protein>
    <submittedName>
        <fullName evidence="1">Uncharacterized protein</fullName>
    </submittedName>
</protein>
<evidence type="ECO:0000313" key="1">
    <source>
        <dbReference type="EMBL" id="GIY43392.1"/>
    </source>
</evidence>
<proteinExistence type="predicted"/>
<comment type="caution">
    <text evidence="1">The sequence shown here is derived from an EMBL/GenBank/DDBJ whole genome shotgun (WGS) entry which is preliminary data.</text>
</comment>
<keyword evidence="2" id="KW-1185">Reference proteome</keyword>
<accession>A0AAV4TET7</accession>
<reference evidence="1 2" key="1">
    <citation type="submission" date="2021-06" db="EMBL/GenBank/DDBJ databases">
        <title>Caerostris darwini draft genome.</title>
        <authorList>
            <person name="Kono N."/>
            <person name="Arakawa K."/>
        </authorList>
    </citation>
    <scope>NUCLEOTIDE SEQUENCE [LARGE SCALE GENOMIC DNA]</scope>
</reference>
<dbReference type="Proteomes" id="UP001054837">
    <property type="component" value="Unassembled WGS sequence"/>
</dbReference>
<dbReference type="EMBL" id="BPLQ01009349">
    <property type="protein sequence ID" value="GIY43392.1"/>
    <property type="molecule type" value="Genomic_DNA"/>
</dbReference>
<evidence type="ECO:0000313" key="2">
    <source>
        <dbReference type="Proteomes" id="UP001054837"/>
    </source>
</evidence>
<sequence>MSPTEKGMGCQTLRMHLSPRSISDMLNRILFSPRVVQVCSLKWTLSRVYSSKETTTSLRFYDSPQN</sequence>
<name>A0AAV4TET7_9ARAC</name>